<organism evidence="3 4">
    <name type="scientific">Emiliania huxleyi (strain CCMP1516)</name>
    <dbReference type="NCBI Taxonomy" id="280463"/>
    <lineage>
        <taxon>Eukaryota</taxon>
        <taxon>Haptista</taxon>
        <taxon>Haptophyta</taxon>
        <taxon>Prymnesiophyceae</taxon>
        <taxon>Isochrysidales</taxon>
        <taxon>Noelaerhabdaceae</taxon>
        <taxon>Emiliania</taxon>
    </lineage>
</organism>
<keyword evidence="4" id="KW-1185">Reference proteome</keyword>
<name>A0A0D3ITV1_EMIH1</name>
<dbReference type="AlphaFoldDB" id="A0A0D3ITV1"/>
<dbReference type="EnsemblProtists" id="EOD14686">
    <property type="protein sequence ID" value="EOD14686"/>
    <property type="gene ID" value="EMIHUDRAFT_197188"/>
</dbReference>
<keyword evidence="2" id="KW-1133">Transmembrane helix</keyword>
<evidence type="ECO:0000313" key="3">
    <source>
        <dbReference type="EnsemblProtists" id="EOD14686"/>
    </source>
</evidence>
<feature type="region of interest" description="Disordered" evidence="1">
    <location>
        <begin position="84"/>
        <end position="129"/>
    </location>
</feature>
<evidence type="ECO:0000256" key="1">
    <source>
        <dbReference type="SAM" id="MobiDB-lite"/>
    </source>
</evidence>
<evidence type="ECO:0000313" key="4">
    <source>
        <dbReference type="Proteomes" id="UP000013827"/>
    </source>
</evidence>
<keyword evidence="2" id="KW-0472">Membrane</keyword>
<dbReference type="RefSeq" id="XP_005767115.1">
    <property type="nucleotide sequence ID" value="XM_005767058.1"/>
</dbReference>
<proteinExistence type="predicted"/>
<reference evidence="4" key="1">
    <citation type="journal article" date="2013" name="Nature">
        <title>Pan genome of the phytoplankton Emiliania underpins its global distribution.</title>
        <authorList>
            <person name="Read B.A."/>
            <person name="Kegel J."/>
            <person name="Klute M.J."/>
            <person name="Kuo A."/>
            <person name="Lefebvre S.C."/>
            <person name="Maumus F."/>
            <person name="Mayer C."/>
            <person name="Miller J."/>
            <person name="Monier A."/>
            <person name="Salamov A."/>
            <person name="Young J."/>
            <person name="Aguilar M."/>
            <person name="Claverie J.M."/>
            <person name="Frickenhaus S."/>
            <person name="Gonzalez K."/>
            <person name="Herman E.K."/>
            <person name="Lin Y.C."/>
            <person name="Napier J."/>
            <person name="Ogata H."/>
            <person name="Sarno A.F."/>
            <person name="Shmutz J."/>
            <person name="Schroeder D."/>
            <person name="de Vargas C."/>
            <person name="Verret F."/>
            <person name="von Dassow P."/>
            <person name="Valentin K."/>
            <person name="Van de Peer Y."/>
            <person name="Wheeler G."/>
            <person name="Dacks J.B."/>
            <person name="Delwiche C.F."/>
            <person name="Dyhrman S.T."/>
            <person name="Glockner G."/>
            <person name="John U."/>
            <person name="Richards T."/>
            <person name="Worden A.Z."/>
            <person name="Zhang X."/>
            <person name="Grigoriev I.V."/>
            <person name="Allen A.E."/>
            <person name="Bidle K."/>
            <person name="Borodovsky M."/>
            <person name="Bowler C."/>
            <person name="Brownlee C."/>
            <person name="Cock J.M."/>
            <person name="Elias M."/>
            <person name="Gladyshev V.N."/>
            <person name="Groth M."/>
            <person name="Guda C."/>
            <person name="Hadaegh A."/>
            <person name="Iglesias-Rodriguez M.D."/>
            <person name="Jenkins J."/>
            <person name="Jones B.M."/>
            <person name="Lawson T."/>
            <person name="Leese F."/>
            <person name="Lindquist E."/>
            <person name="Lobanov A."/>
            <person name="Lomsadze A."/>
            <person name="Malik S.B."/>
            <person name="Marsh M.E."/>
            <person name="Mackinder L."/>
            <person name="Mock T."/>
            <person name="Mueller-Roeber B."/>
            <person name="Pagarete A."/>
            <person name="Parker M."/>
            <person name="Probert I."/>
            <person name="Quesneville H."/>
            <person name="Raines C."/>
            <person name="Rensing S.A."/>
            <person name="Riano-Pachon D.M."/>
            <person name="Richier S."/>
            <person name="Rokitta S."/>
            <person name="Shiraiwa Y."/>
            <person name="Soanes D.M."/>
            <person name="van der Giezen M."/>
            <person name="Wahlund T.M."/>
            <person name="Williams B."/>
            <person name="Wilson W."/>
            <person name="Wolfe G."/>
            <person name="Wurch L.L."/>
        </authorList>
    </citation>
    <scope>NUCLEOTIDE SEQUENCE</scope>
</reference>
<evidence type="ECO:0000256" key="2">
    <source>
        <dbReference type="SAM" id="Phobius"/>
    </source>
</evidence>
<accession>A0A0D3ITV1</accession>
<sequence>MTREEAEHLERAARFVLLLGLEAGAAVLGCALLPALSLRLRDSLQNGQEGARRSGPCLTTECLAAQWHAYAEVYGTNGLATGSAAALGTRQPEARPAPPPEAPPPEAPPSAPPSDAPPPRERPLAIWDF</sequence>
<reference evidence="3" key="2">
    <citation type="submission" date="2024-10" db="UniProtKB">
        <authorList>
            <consortium name="EnsemblProtists"/>
        </authorList>
    </citation>
    <scope>IDENTIFICATION</scope>
</reference>
<dbReference type="KEGG" id="ehx:EMIHUDRAFT_197188"/>
<dbReference type="PaxDb" id="2903-EOD14686"/>
<dbReference type="GeneID" id="17260755"/>
<dbReference type="Proteomes" id="UP000013827">
    <property type="component" value="Unassembled WGS sequence"/>
</dbReference>
<feature type="compositionally biased region" description="Pro residues" evidence="1">
    <location>
        <begin position="95"/>
        <end position="117"/>
    </location>
</feature>
<keyword evidence="2" id="KW-0812">Transmembrane</keyword>
<protein>
    <submittedName>
        <fullName evidence="3">Uncharacterized protein</fullName>
    </submittedName>
</protein>
<feature type="transmembrane region" description="Helical" evidence="2">
    <location>
        <begin position="12"/>
        <end position="36"/>
    </location>
</feature>
<dbReference type="HOGENOM" id="CLU_1952892_0_0_1"/>